<dbReference type="RefSeq" id="WP_326295814.1">
    <property type="nucleotide sequence ID" value="NZ_JAYLLH010000002.1"/>
</dbReference>
<feature type="transmembrane region" description="Helical" evidence="1">
    <location>
        <begin position="54"/>
        <end position="76"/>
    </location>
</feature>
<dbReference type="EMBL" id="JAYLLH010000002">
    <property type="protein sequence ID" value="MEC3860190.1"/>
    <property type="molecule type" value="Genomic_DNA"/>
</dbReference>
<name>A0ABU6HCL0_9RHOB</name>
<dbReference type="Pfam" id="PF14248">
    <property type="entry name" value="DUF4345"/>
    <property type="match status" value="1"/>
</dbReference>
<evidence type="ECO:0000256" key="1">
    <source>
        <dbReference type="SAM" id="Phobius"/>
    </source>
</evidence>
<sequence>MMEIVNIALAALTVGLGGFGFLAPRFTASALDLETRGSTMGLSELRASAGGLFVALGLACLLTGAGWLYAALGVAYAGAATGRAVSIAIDRPPMPKAAVWFAFEALPATWLIAVNWP</sequence>
<dbReference type="Proteomes" id="UP001348149">
    <property type="component" value="Unassembled WGS sequence"/>
</dbReference>
<protein>
    <submittedName>
        <fullName evidence="2">DUF4345 family protein</fullName>
    </submittedName>
</protein>
<evidence type="ECO:0000313" key="3">
    <source>
        <dbReference type="Proteomes" id="UP001348149"/>
    </source>
</evidence>
<proteinExistence type="predicted"/>
<organism evidence="2 3">
    <name type="scientific">Mesobacterium hydrothermale</name>
    <dbReference type="NCBI Taxonomy" id="3111907"/>
    <lineage>
        <taxon>Bacteria</taxon>
        <taxon>Pseudomonadati</taxon>
        <taxon>Pseudomonadota</taxon>
        <taxon>Alphaproteobacteria</taxon>
        <taxon>Rhodobacterales</taxon>
        <taxon>Roseobacteraceae</taxon>
        <taxon>Mesobacterium</taxon>
    </lineage>
</organism>
<reference evidence="2 3" key="1">
    <citation type="submission" date="2024-01" db="EMBL/GenBank/DDBJ databases">
        <title>Mesobacterium rodlantinim sp. nov., isolated from shallow sea hydrothermal systems off Kueishantao Island.</title>
        <authorList>
            <person name="Su Z."/>
            <person name="Tang K."/>
        </authorList>
    </citation>
    <scope>NUCLEOTIDE SEQUENCE [LARGE SCALE GENOMIC DNA]</scope>
    <source>
        <strain evidence="2 3">TK19101</strain>
    </source>
</reference>
<comment type="caution">
    <text evidence="2">The sequence shown here is derived from an EMBL/GenBank/DDBJ whole genome shotgun (WGS) entry which is preliminary data.</text>
</comment>
<keyword evidence="1" id="KW-0812">Transmembrane</keyword>
<keyword evidence="1" id="KW-1133">Transmembrane helix</keyword>
<dbReference type="InterPro" id="IPR025597">
    <property type="entry name" value="DUF4345"/>
</dbReference>
<keyword evidence="3" id="KW-1185">Reference proteome</keyword>
<evidence type="ECO:0000313" key="2">
    <source>
        <dbReference type="EMBL" id="MEC3860190.1"/>
    </source>
</evidence>
<gene>
    <name evidence="2" type="ORF">VK792_02740</name>
</gene>
<accession>A0ABU6HCL0</accession>
<keyword evidence="1" id="KW-0472">Membrane</keyword>